<evidence type="ECO:0000313" key="3">
    <source>
        <dbReference type="Proteomes" id="UP000574317"/>
    </source>
</evidence>
<feature type="region of interest" description="Disordered" evidence="1">
    <location>
        <begin position="210"/>
        <end position="230"/>
    </location>
</feature>
<dbReference type="EMBL" id="JAAOAO010000141">
    <property type="protein sequence ID" value="KAF5561162.1"/>
    <property type="molecule type" value="Genomic_DNA"/>
</dbReference>
<dbReference type="Proteomes" id="UP000574317">
    <property type="component" value="Unassembled WGS sequence"/>
</dbReference>
<reference evidence="2 3" key="1">
    <citation type="submission" date="2020-05" db="EMBL/GenBank/DDBJ databases">
        <title>Identification and distribution of gene clusters putatively required for synthesis of sphingolipid metabolism inhibitors in phylogenetically diverse species of the filamentous fungus Fusarium.</title>
        <authorList>
            <person name="Kim H.-S."/>
            <person name="Busman M."/>
            <person name="Brown D.W."/>
            <person name="Divon H."/>
            <person name="Uhlig S."/>
            <person name="Proctor R.H."/>
        </authorList>
    </citation>
    <scope>NUCLEOTIDE SEQUENCE [LARGE SCALE GENOMIC DNA]</scope>
    <source>
        <strain evidence="2 3">NRRL 25196</strain>
    </source>
</reference>
<proteinExistence type="predicted"/>
<name>A0A8H5JT59_9HYPO</name>
<dbReference type="AlphaFoldDB" id="A0A8H5JT59"/>
<feature type="compositionally biased region" description="Low complexity" evidence="1">
    <location>
        <begin position="213"/>
        <end position="230"/>
    </location>
</feature>
<evidence type="ECO:0000256" key="1">
    <source>
        <dbReference type="SAM" id="MobiDB-lite"/>
    </source>
</evidence>
<keyword evidence="3" id="KW-1185">Reference proteome</keyword>
<comment type="caution">
    <text evidence="2">The sequence shown here is derived from an EMBL/GenBank/DDBJ whole genome shotgun (WGS) entry which is preliminary data.</text>
</comment>
<gene>
    <name evidence="2" type="ORF">FNAPI_3788</name>
</gene>
<protein>
    <submittedName>
        <fullName evidence="2">Uncharacterized protein</fullName>
    </submittedName>
</protein>
<organism evidence="2 3">
    <name type="scientific">Fusarium napiforme</name>
    <dbReference type="NCBI Taxonomy" id="42672"/>
    <lineage>
        <taxon>Eukaryota</taxon>
        <taxon>Fungi</taxon>
        <taxon>Dikarya</taxon>
        <taxon>Ascomycota</taxon>
        <taxon>Pezizomycotina</taxon>
        <taxon>Sordariomycetes</taxon>
        <taxon>Hypocreomycetidae</taxon>
        <taxon>Hypocreales</taxon>
        <taxon>Nectriaceae</taxon>
        <taxon>Fusarium</taxon>
        <taxon>Fusarium fujikuroi species complex</taxon>
    </lineage>
</organism>
<evidence type="ECO:0000313" key="2">
    <source>
        <dbReference type="EMBL" id="KAF5561162.1"/>
    </source>
</evidence>
<accession>A0A8H5JT59</accession>
<sequence length="230" mass="25432">MDPSQPGSVDSDFFIAMNQRLDQLYHLGVLRVKLEADEQGFPTFVAMPDAPLAFSEPTNYDRKTGEELIVTATVAALGATESVISEHLELLNDFLAKSTTNPTAQKLADGGHTLTRCPQAMARIIRYEGGIEDKQGWWDSIVGDVKERHNKKTFKLINDFSDEMAQARDEKGRAYAVGNVARAAEHLKEFLKWQGNADLMGAMKDAMNGFEWSSSPSSSGDQSMRSSPER</sequence>